<dbReference type="EMBL" id="CATOUU010000644">
    <property type="protein sequence ID" value="CAI9937242.1"/>
    <property type="molecule type" value="Genomic_DNA"/>
</dbReference>
<accession>A0AA86U440</accession>
<keyword evidence="1" id="KW-0175">Coiled coil</keyword>
<evidence type="ECO:0000313" key="2">
    <source>
        <dbReference type="EMBL" id="CAI9937242.1"/>
    </source>
</evidence>
<name>A0AA86U440_9EUKA</name>
<dbReference type="Proteomes" id="UP001642409">
    <property type="component" value="Unassembled WGS sequence"/>
</dbReference>
<evidence type="ECO:0000313" key="4">
    <source>
        <dbReference type="Proteomes" id="UP001642409"/>
    </source>
</evidence>
<evidence type="ECO:0000313" key="3">
    <source>
        <dbReference type="EMBL" id="CAL6020897.1"/>
    </source>
</evidence>
<dbReference type="EMBL" id="CAXDID020000087">
    <property type="protein sequence ID" value="CAL6020897.1"/>
    <property type="molecule type" value="Genomic_DNA"/>
</dbReference>
<dbReference type="AlphaFoldDB" id="A0AA86U440"/>
<feature type="coiled-coil region" evidence="1">
    <location>
        <begin position="205"/>
        <end position="232"/>
    </location>
</feature>
<proteinExistence type="predicted"/>
<reference evidence="2" key="1">
    <citation type="submission" date="2023-06" db="EMBL/GenBank/DDBJ databases">
        <authorList>
            <person name="Kurt Z."/>
        </authorList>
    </citation>
    <scope>NUCLEOTIDE SEQUENCE</scope>
</reference>
<organism evidence="2">
    <name type="scientific">Hexamita inflata</name>
    <dbReference type="NCBI Taxonomy" id="28002"/>
    <lineage>
        <taxon>Eukaryota</taxon>
        <taxon>Metamonada</taxon>
        <taxon>Diplomonadida</taxon>
        <taxon>Hexamitidae</taxon>
        <taxon>Hexamitinae</taxon>
        <taxon>Hexamita</taxon>
    </lineage>
</organism>
<gene>
    <name evidence="2" type="ORF">HINF_LOCUS24887</name>
    <name evidence="3" type="ORF">HINF_LOCUS27911</name>
</gene>
<comment type="caution">
    <text evidence="2">The sequence shown here is derived from an EMBL/GenBank/DDBJ whole genome shotgun (WGS) entry which is preliminary data.</text>
</comment>
<evidence type="ECO:0000256" key="1">
    <source>
        <dbReference type="SAM" id="Coils"/>
    </source>
</evidence>
<keyword evidence="4" id="KW-1185">Reference proteome</keyword>
<protein>
    <submittedName>
        <fullName evidence="3">Hypothetical_protein</fullName>
    </submittedName>
</protein>
<sequence>MQFQVLTGSLLCIICDVDVQRCNLIFIAYGQQISGMIIEPKDSFSVQQSFIQYRLSSMNASGLTNIINQSSLTYIISNCKLTGSNLIQNKYNGYIASTIFVIIQLNITQFYICVDQTTRFGQESVQISIIGSENVQCDICDKQSVIYGLCVEDLQYSQSINGMYQCVHPFEYVDNRCVCAYGYLLNKTNCINVVEQINLMHNLTNDNNREQLEKLKQNIENIYHQLEVLDQNVLNNISIIENKQNADYSLADYNLLTNTSILDNRIYQNITSLNTDMLKAYNQADSNLLSNTTILDQRIYTNVSYLQNIINNLTSQLNSANNSLSQQKLIIEQQKYLMNQLTQQINCASNYGFQIVDGLCIQVTCVISGQKSINGACQCTTTNAIVQSGSCVCPPDQVVINNACQYVINESIYEQQCSYEIYNTFFDIQSVTNQISSNNFSVGYVFSSSTEIQNAFIDVSDNVYTTVVQPLFQSKTAFYNLKIQFGSQSLISGSFIISSSTVIKIAQMNILSRSGSQITVSSASQLNIITSSSTSANISNLLVNLSFAASNGNITLFSDIKDIFNISGYQVLGTYVSTQTVAMIGLNFHEFVKLSPTLNVNQVSFKPNVYNVGNSSSYLLTRTDQSTVIVTNLAIIMGNSSNFQLLGSISSTLSNFYMFGGVINYNYHSLISIHNVILDSFQHISSDYIGKSGYLLGYLLGSIESTQIINVCLQQNITSTTLKFSSIGLIGCSYNNLLLQNTSIIFSVQGAQFWCLGVVGLQNSNAQIFNLQMSMNLSESITQGGNIGSLFGIASAATIKNATLYKSNLTSCNAVGGLIGLQTGIITFLNTIITKLSISTGAWNVGGFIAQSDGNANFVNSTISESNISTTSSRYVGGLIGSSKNINLMSVKIIQIRLSGVNATFGIVSAENLQGSQIISGSLAVQNYIKDVLQSDCSVLANAWSVTGC</sequence>
<reference evidence="3 4" key="2">
    <citation type="submission" date="2024-07" db="EMBL/GenBank/DDBJ databases">
        <authorList>
            <person name="Akdeniz Z."/>
        </authorList>
    </citation>
    <scope>NUCLEOTIDE SEQUENCE [LARGE SCALE GENOMIC DNA]</scope>
</reference>